<dbReference type="Pfam" id="PF21250">
    <property type="entry name" value="SOGP_2nd"/>
    <property type="match status" value="1"/>
</dbReference>
<organism evidence="4 5">
    <name type="scientific">Brachybacterium muris UCD-AY4</name>
    <dbReference type="NCBI Taxonomy" id="1249481"/>
    <lineage>
        <taxon>Bacteria</taxon>
        <taxon>Bacillati</taxon>
        <taxon>Actinomycetota</taxon>
        <taxon>Actinomycetes</taxon>
        <taxon>Micrococcales</taxon>
        <taxon>Dermabacteraceae</taxon>
        <taxon>Brachybacterium</taxon>
    </lineage>
</organism>
<comment type="caution">
    <text evidence="4">The sequence shown here is derived from an EMBL/GenBank/DDBJ whole genome shotgun (WGS) entry which is preliminary data.</text>
</comment>
<dbReference type="GO" id="GO:0005975">
    <property type="term" value="P:carbohydrate metabolic process"/>
    <property type="evidence" value="ECO:0007669"/>
    <property type="project" value="InterPro"/>
</dbReference>
<dbReference type="Gene3D" id="2.70.98.40">
    <property type="entry name" value="Glycoside hydrolase, family 65, N-terminal domain"/>
    <property type="match status" value="1"/>
</dbReference>
<dbReference type="AlphaFoldDB" id="A0A022KSK6"/>
<proteinExistence type="predicted"/>
<dbReference type="InterPro" id="IPR008928">
    <property type="entry name" value="6-hairpin_glycosidase_sf"/>
</dbReference>
<dbReference type="Proteomes" id="UP000019754">
    <property type="component" value="Unassembled WGS sequence"/>
</dbReference>
<evidence type="ECO:0000313" key="5">
    <source>
        <dbReference type="Proteomes" id="UP000019754"/>
    </source>
</evidence>
<dbReference type="PANTHER" id="PTHR37469:SF2">
    <property type="entry name" value="CELLOBIONIC ACID PHOSPHORYLASE"/>
    <property type="match status" value="1"/>
</dbReference>
<dbReference type="HOGENOM" id="CLU_009079_0_0_11"/>
<dbReference type="InterPro" id="IPR037018">
    <property type="entry name" value="GH65_N"/>
</dbReference>
<feature type="region of interest" description="Disordered" evidence="1">
    <location>
        <begin position="520"/>
        <end position="562"/>
    </location>
</feature>
<dbReference type="RefSeq" id="WP_017824828.1">
    <property type="nucleotide sequence ID" value="NZ_KB403092.1"/>
</dbReference>
<dbReference type="Gene3D" id="1.50.10.10">
    <property type="match status" value="1"/>
</dbReference>
<dbReference type="InterPro" id="IPR052047">
    <property type="entry name" value="GH94_Enzymes"/>
</dbReference>
<sequence>MTITQPTSAECARTMPITVELTSAGEPRRLDADALSMVQYPAGDLESGAAGLWLRSAVGTTRLTGPSSGGSIAEDGTVTTRNGSVMAAVRVGTARSGTAWAWSFTLTNDGDEPVEVDLTHAWDAALTPLPDLRRNEQYVAQYLDVTPVELGGSTAIAVRQNMPGERHPWAVMGTTCPTAGWASDALQLLDEAAGEGLDPGRDLPSRRLQHEHTLAVLRTVPQQLEPGQIWQGRFWGFVLEDHPAATGEGDRDLIESVLSSLDWPDAPEPALAGATPKVLAATLLSAPVLPVREATDAEAEIFAGGPMRLVERDGGAFLSGFSTLGHVVSARKERQVLRPHGHLQHVAASGEADGSSTASTAWMSGVFSSQLAHGHACASPALTVRRSYVGLQRGAGVRVWTRPDDGHEWQLLAVPSLWRADDVDAHWQYLTDDAMIDVHTRPQLDGTLQVQADVQGSTRDLLLAVFPEQDAPQVRVLADGTEVPLADDAALSSDGRGRGTATITALAPRVSRLEVTLTVGTRGQQGTGGEAIPGRDAHQWRRPRLTAPVDGSSGEHAEKSDAAGLDEDVAVVDEMLRWLVHDAAVHFQAPRGLEQYTGGAWGTRDVCQGPVGLLLAGDEHAALRATILRILGSQQDDGSWPQWFEFLPGHIGPGHRDAHGDVVYWPLLAVGEYLAVTKDVSVLTEPLPWIGQESLGDPTPLTDHLHRALAYIEGHRTEDLRLPAYGHGDWNDSLQPAKPELARAMCSTWTTELEIHALRTLARSLQELGAQDPHGIVARAEALADGAEQALRERLLVDGELAGYAILRDGGIEHLVHPRDKTTGLHHGLLQMIHAISGELLTPQEARHHADLIQDHLTGPTGAYLFDRPVSYHGGVTTVFQRAETATFWGREIGLMYTHAHLRWLEALAHLGRGEQLWEEMLKVIPIGLAERVGGATRRQVNCYASSSDAGFPDRYAASERAADLYEDSTVFEAGWRVYSSGPGLLLRLVTEDVLGVRRRGARVEIDPVLPPSIDGLQASIPFAGGTVEVTYRVGRAGCGVRQVLVDGQEAAGEPLSAAYREAGVALDVAAIRPGSRIEVVVG</sequence>
<evidence type="ECO:0000313" key="4">
    <source>
        <dbReference type="EMBL" id="EYT48720.1"/>
    </source>
</evidence>
<dbReference type="InterPro" id="IPR012341">
    <property type="entry name" value="6hp_glycosidase-like_sf"/>
</dbReference>
<dbReference type="STRING" id="1249481.D641_0110980"/>
<dbReference type="PANTHER" id="PTHR37469">
    <property type="entry name" value="CELLOBIONIC ACID PHOSPHORYLASE-RELATED"/>
    <property type="match status" value="1"/>
</dbReference>
<dbReference type="GO" id="GO:0003824">
    <property type="term" value="F:catalytic activity"/>
    <property type="evidence" value="ECO:0007669"/>
    <property type="project" value="UniProtKB-ARBA"/>
</dbReference>
<feature type="domain" description="Glycoside phosphorylase super sandwich" evidence="2">
    <location>
        <begin position="309"/>
        <end position="443"/>
    </location>
</feature>
<feature type="domain" description="SOGP N-terminal" evidence="3">
    <location>
        <begin position="21"/>
        <end position="228"/>
    </location>
</feature>
<evidence type="ECO:0000259" key="2">
    <source>
        <dbReference type="Pfam" id="PF21250"/>
    </source>
</evidence>
<dbReference type="Gene3D" id="2.60.420.10">
    <property type="entry name" value="Maltose phosphorylase, domain 3"/>
    <property type="match status" value="1"/>
</dbReference>
<protein>
    <submittedName>
        <fullName evidence="4">Cellobiose phosphorylase</fullName>
    </submittedName>
</protein>
<evidence type="ECO:0000259" key="3">
    <source>
        <dbReference type="Pfam" id="PF21958"/>
    </source>
</evidence>
<reference evidence="4 5" key="1">
    <citation type="journal article" date="2013" name="Genome Announc.">
        <title>Draft genome sequence of an Actinobacterium, Brachybacterium muris strain UCD-AY4.</title>
        <authorList>
            <person name="Lo J.R."/>
            <person name="Lang J.M."/>
            <person name="Darling A.E."/>
            <person name="Eisen J.A."/>
            <person name="Coil D.A."/>
        </authorList>
    </citation>
    <scope>NUCLEOTIDE SEQUENCE [LARGE SCALE GENOMIC DNA]</scope>
    <source>
        <strain evidence="4 5">UCD-AY4</strain>
    </source>
</reference>
<dbReference type="SUPFAM" id="SSF48208">
    <property type="entry name" value="Six-hairpin glycosidases"/>
    <property type="match status" value="1"/>
</dbReference>
<accession>A0A022KSK6</accession>
<evidence type="ECO:0000256" key="1">
    <source>
        <dbReference type="SAM" id="MobiDB-lite"/>
    </source>
</evidence>
<keyword evidence="5" id="KW-1185">Reference proteome</keyword>
<name>A0A022KSK6_9MICO</name>
<dbReference type="Pfam" id="PF21958">
    <property type="entry name" value="SOGP_N"/>
    <property type="match status" value="1"/>
</dbReference>
<gene>
    <name evidence="4" type="ORF">D641_0110980</name>
</gene>
<dbReference type="EMBL" id="AORC01000013">
    <property type="protein sequence ID" value="EYT48720.1"/>
    <property type="molecule type" value="Genomic_DNA"/>
</dbReference>
<dbReference type="InterPro" id="IPR048771">
    <property type="entry name" value="SOGP_2nd"/>
</dbReference>
<dbReference type="InterPro" id="IPR053831">
    <property type="entry name" value="SOGP_N"/>
</dbReference>